<dbReference type="Pfam" id="PF01650">
    <property type="entry name" value="Peptidase_C13"/>
    <property type="match status" value="1"/>
</dbReference>
<proteinExistence type="inferred from homology"/>
<comment type="similarity">
    <text evidence="2">Belongs to the peptidase C13 family.</text>
</comment>
<dbReference type="FunFam" id="3.40.50.1460:FF:000006">
    <property type="entry name" value="Legumain"/>
    <property type="match status" value="1"/>
</dbReference>
<evidence type="ECO:0000256" key="6">
    <source>
        <dbReference type="ARBA" id="ARBA00022801"/>
    </source>
</evidence>
<evidence type="ECO:0000256" key="4">
    <source>
        <dbReference type="ARBA" id="ARBA00022670"/>
    </source>
</evidence>
<dbReference type="EC" id="3.4.22.34" evidence="3"/>
<dbReference type="PANTHER" id="PTHR12000">
    <property type="entry name" value="HEMOGLOBINASE FAMILY MEMBER"/>
    <property type="match status" value="1"/>
</dbReference>
<dbReference type="CDD" id="cd21115">
    <property type="entry name" value="legumain_C"/>
    <property type="match status" value="1"/>
</dbReference>
<dbReference type="PRINTS" id="PR00776">
    <property type="entry name" value="HEMOGLOBNASE"/>
</dbReference>
<keyword evidence="4" id="KW-0645">Protease</keyword>
<gene>
    <name evidence="12" type="ORF">FBUS_08797</name>
</gene>
<evidence type="ECO:0000313" key="12">
    <source>
        <dbReference type="EMBL" id="KAA0190028.1"/>
    </source>
</evidence>
<evidence type="ECO:0000256" key="3">
    <source>
        <dbReference type="ARBA" id="ARBA00012628"/>
    </source>
</evidence>
<accession>A0A8E0VID6</accession>
<dbReference type="PANTHER" id="PTHR12000:SF42">
    <property type="entry name" value="LEGUMAIN"/>
    <property type="match status" value="1"/>
</dbReference>
<dbReference type="InterPro" id="IPR046427">
    <property type="entry name" value="Legumain_prodom_sf"/>
</dbReference>
<evidence type="ECO:0000256" key="2">
    <source>
        <dbReference type="ARBA" id="ARBA00009941"/>
    </source>
</evidence>
<comment type="function">
    <text evidence="8">This protease is used by the parasite for degradation of the host globin.</text>
</comment>
<keyword evidence="6" id="KW-0378">Hydrolase</keyword>
<evidence type="ECO:0000256" key="8">
    <source>
        <dbReference type="ARBA" id="ARBA00055993"/>
    </source>
</evidence>
<name>A0A8E0VID6_9TREM</name>
<keyword evidence="5 11" id="KW-0732">Signal</keyword>
<feature type="active site" description="Nucleophile" evidence="10">
    <location>
        <position position="185"/>
    </location>
</feature>
<evidence type="ECO:0000256" key="5">
    <source>
        <dbReference type="ARBA" id="ARBA00022729"/>
    </source>
</evidence>
<reference evidence="12" key="1">
    <citation type="submission" date="2019-05" db="EMBL/GenBank/DDBJ databases">
        <title>Annotation for the trematode Fasciolopsis buski.</title>
        <authorList>
            <person name="Choi Y.-J."/>
        </authorList>
    </citation>
    <scope>NUCLEOTIDE SEQUENCE</scope>
    <source>
        <strain evidence="12">HT</strain>
        <tissue evidence="12">Whole worm</tissue>
    </source>
</reference>
<evidence type="ECO:0000256" key="7">
    <source>
        <dbReference type="ARBA" id="ARBA00022807"/>
    </source>
</evidence>
<evidence type="ECO:0000313" key="13">
    <source>
        <dbReference type="Proteomes" id="UP000728185"/>
    </source>
</evidence>
<dbReference type="GO" id="GO:0004197">
    <property type="term" value="F:cysteine-type endopeptidase activity"/>
    <property type="evidence" value="ECO:0007669"/>
    <property type="project" value="UniProtKB-EC"/>
</dbReference>
<comment type="caution">
    <text evidence="12">The sequence shown here is derived from an EMBL/GenBank/DDBJ whole genome shotgun (WGS) entry which is preliminary data.</text>
</comment>
<evidence type="ECO:0000256" key="10">
    <source>
        <dbReference type="PIRSR" id="PIRSR019663-1"/>
    </source>
</evidence>
<dbReference type="Gene3D" id="1.10.132.130">
    <property type="match status" value="1"/>
</dbReference>
<dbReference type="OrthoDB" id="9973749at2759"/>
<keyword evidence="13" id="KW-1185">Reference proteome</keyword>
<evidence type="ECO:0000256" key="9">
    <source>
        <dbReference type="ARBA" id="ARBA00069042"/>
    </source>
</evidence>
<protein>
    <recommendedName>
        <fullName evidence="9">Hemoglobinase</fullName>
        <ecNumber evidence="3">3.4.22.34</ecNumber>
    </recommendedName>
</protein>
<sequence>MKMFPLVLFCLCVILPTLSLAEETGKNWVVLVAGSNGWYNYRHQADIAHAYKILRANGIPQENIITMMYDDIAYNPRNPFPGKLFNDYAHEDVYTGIKIDYRGVFVTPQMFLRVLQGDENLKKAGKKVLDSEAEDNVFIFFSDHGAENLISFPNGVLYANQLVNAIKRLKNKNRFKRATIYLEACYSGSMFQDLLQDKTKTYATTAANAKESSWATFCKDSTLHTCLADDYSYKWMNDTVSFDIERRTLREQFLAVQKAVEDSHVCEWGDDEVGGLPVADFQAYKGSKVSANKTKFKFIPTADKVPSHQAHLAGIMRTIMITNNERERANAQKKLNRALQLKHLVEETSDDIVAEIKNKLVSSNKQHTIDEELECYQTVFDAFQIKCFTINQVPEVAHQSFRFGDLCRAGYDAEEMVHVINDVCV</sequence>
<dbReference type="Proteomes" id="UP000728185">
    <property type="component" value="Unassembled WGS sequence"/>
</dbReference>
<dbReference type="InterPro" id="IPR001096">
    <property type="entry name" value="Peptidase_C13"/>
</dbReference>
<dbReference type="EMBL" id="LUCM01007413">
    <property type="protein sequence ID" value="KAA0190028.1"/>
    <property type="molecule type" value="Genomic_DNA"/>
</dbReference>
<feature type="chain" id="PRO_5034616772" description="Hemoglobinase" evidence="11">
    <location>
        <begin position="22"/>
        <end position="425"/>
    </location>
</feature>
<dbReference type="GO" id="GO:0006624">
    <property type="term" value="P:vacuolar protein processing"/>
    <property type="evidence" value="ECO:0007669"/>
    <property type="project" value="TreeGrafter"/>
</dbReference>
<dbReference type="InterPro" id="IPR048501">
    <property type="entry name" value="Legum_prodom"/>
</dbReference>
<evidence type="ECO:0000256" key="1">
    <source>
        <dbReference type="ARBA" id="ARBA00000810"/>
    </source>
</evidence>
<comment type="catalytic activity">
    <reaction evidence="1">
        <text>Hydrolysis of proteins and small molecule substrates at -Asn-|-Xaa- bonds.</text>
        <dbReference type="EC" id="3.4.22.34"/>
    </reaction>
</comment>
<dbReference type="GO" id="GO:0051603">
    <property type="term" value="P:proteolysis involved in protein catabolic process"/>
    <property type="evidence" value="ECO:0007669"/>
    <property type="project" value="TreeGrafter"/>
</dbReference>
<organism evidence="12 13">
    <name type="scientific">Fasciolopsis buskii</name>
    <dbReference type="NCBI Taxonomy" id="27845"/>
    <lineage>
        <taxon>Eukaryota</taxon>
        <taxon>Metazoa</taxon>
        <taxon>Spiralia</taxon>
        <taxon>Lophotrochozoa</taxon>
        <taxon>Platyhelminthes</taxon>
        <taxon>Trematoda</taxon>
        <taxon>Digenea</taxon>
        <taxon>Plagiorchiida</taxon>
        <taxon>Echinostomata</taxon>
        <taxon>Echinostomatoidea</taxon>
        <taxon>Fasciolidae</taxon>
        <taxon>Fasciolopsis</taxon>
    </lineage>
</organism>
<dbReference type="AlphaFoldDB" id="A0A8E0VID6"/>
<evidence type="ECO:0000256" key="11">
    <source>
        <dbReference type="SAM" id="SignalP"/>
    </source>
</evidence>
<dbReference type="GO" id="GO:0005773">
    <property type="term" value="C:vacuole"/>
    <property type="evidence" value="ECO:0007669"/>
    <property type="project" value="GOC"/>
</dbReference>
<dbReference type="PIRSF" id="PIRSF019663">
    <property type="entry name" value="Legumain"/>
    <property type="match status" value="1"/>
</dbReference>
<keyword evidence="7" id="KW-0788">Thiol protease</keyword>
<feature type="active site" evidence="10">
    <location>
        <position position="144"/>
    </location>
</feature>
<feature type="signal peptide" evidence="11">
    <location>
        <begin position="1"/>
        <end position="21"/>
    </location>
</feature>
<dbReference type="Gene3D" id="3.40.50.1460">
    <property type="match status" value="1"/>
</dbReference>